<dbReference type="RefSeq" id="WP_165120490.1">
    <property type="nucleotide sequence ID" value="NZ_JAAKZG010000013.1"/>
</dbReference>
<evidence type="ECO:0000256" key="1">
    <source>
        <dbReference type="SAM" id="MobiDB-lite"/>
    </source>
</evidence>
<accession>A0A7C9VGU3</accession>
<reference evidence="2 3" key="1">
    <citation type="submission" date="2020-02" db="EMBL/GenBank/DDBJ databases">
        <title>Genome sequence of the type strain CGMCC 1.15528 of Mesorhizobium zhangyense.</title>
        <authorList>
            <person name="Gao J."/>
            <person name="Sun J."/>
        </authorList>
    </citation>
    <scope>NUCLEOTIDE SEQUENCE [LARGE SCALE GENOMIC DNA]</scope>
    <source>
        <strain evidence="2 3">CGMCC 1.15528</strain>
    </source>
</reference>
<dbReference type="EMBL" id="JAAKZG010000013">
    <property type="protein sequence ID" value="NGN44088.1"/>
    <property type="molecule type" value="Genomic_DNA"/>
</dbReference>
<comment type="caution">
    <text evidence="2">The sequence shown here is derived from an EMBL/GenBank/DDBJ whole genome shotgun (WGS) entry which is preliminary data.</text>
</comment>
<protein>
    <submittedName>
        <fullName evidence="2">Uncharacterized protein</fullName>
    </submittedName>
</protein>
<feature type="region of interest" description="Disordered" evidence="1">
    <location>
        <begin position="21"/>
        <end position="55"/>
    </location>
</feature>
<gene>
    <name evidence="2" type="ORF">G6N74_23760</name>
</gene>
<proteinExistence type="predicted"/>
<organism evidence="2 3">
    <name type="scientific">Mesorhizobium zhangyense</name>
    <dbReference type="NCBI Taxonomy" id="1776730"/>
    <lineage>
        <taxon>Bacteria</taxon>
        <taxon>Pseudomonadati</taxon>
        <taxon>Pseudomonadota</taxon>
        <taxon>Alphaproteobacteria</taxon>
        <taxon>Hyphomicrobiales</taxon>
        <taxon>Phyllobacteriaceae</taxon>
        <taxon>Mesorhizobium</taxon>
    </lineage>
</organism>
<dbReference type="Proteomes" id="UP000481252">
    <property type="component" value="Unassembled WGS sequence"/>
</dbReference>
<name>A0A7C9VGU3_9HYPH</name>
<evidence type="ECO:0000313" key="2">
    <source>
        <dbReference type="EMBL" id="NGN44088.1"/>
    </source>
</evidence>
<feature type="compositionally biased region" description="Basic and acidic residues" evidence="1">
    <location>
        <begin position="31"/>
        <end position="46"/>
    </location>
</feature>
<sequence length="55" mass="6068">MQGLQLQDVFQPYYADRRSFLADGAMAPAPKAERKDSDEASDKKPATPEPNSKKA</sequence>
<keyword evidence="3" id="KW-1185">Reference proteome</keyword>
<evidence type="ECO:0000313" key="3">
    <source>
        <dbReference type="Proteomes" id="UP000481252"/>
    </source>
</evidence>
<dbReference type="AlphaFoldDB" id="A0A7C9VGU3"/>